<feature type="binding site" evidence="10">
    <location>
        <position position="131"/>
    </location>
    <ligand>
        <name>substrate</name>
    </ligand>
</feature>
<evidence type="ECO:0000256" key="4">
    <source>
        <dbReference type="ARBA" id="ARBA00021923"/>
    </source>
</evidence>
<evidence type="ECO:0000256" key="10">
    <source>
        <dbReference type="PIRSR" id="PIRSR614732-2"/>
    </source>
</evidence>
<dbReference type="SUPFAM" id="SSF51366">
    <property type="entry name" value="Ribulose-phoshate binding barrel"/>
    <property type="match status" value="1"/>
</dbReference>
<dbReference type="Gene3D" id="3.20.20.70">
    <property type="entry name" value="Aldolase class I"/>
    <property type="match status" value="1"/>
</dbReference>
<evidence type="ECO:0000256" key="1">
    <source>
        <dbReference type="ARBA" id="ARBA00002356"/>
    </source>
</evidence>
<dbReference type="Proteomes" id="UP000034462">
    <property type="component" value="Unassembled WGS sequence"/>
</dbReference>
<keyword evidence="5" id="KW-0210">Decarboxylase</keyword>
<comment type="pathway">
    <text evidence="2">Pyrimidine metabolism; UMP biosynthesis via de novo pathway; UMP from orotate: step 2/2.</text>
</comment>
<dbReference type="InterPro" id="IPR014732">
    <property type="entry name" value="OMPdecase"/>
</dbReference>
<evidence type="ECO:0000259" key="11">
    <source>
        <dbReference type="SMART" id="SM00934"/>
    </source>
</evidence>
<dbReference type="AlphaFoldDB" id="A0A837IK99"/>
<dbReference type="GO" id="GO:0004590">
    <property type="term" value="F:orotidine-5'-phosphate decarboxylase activity"/>
    <property type="evidence" value="ECO:0007669"/>
    <property type="project" value="UniProtKB-EC"/>
</dbReference>
<dbReference type="GO" id="GO:0044205">
    <property type="term" value="P:'de novo' UMP biosynthetic process"/>
    <property type="evidence" value="ECO:0007669"/>
    <property type="project" value="UniProtKB-UniPathway"/>
</dbReference>
<gene>
    <name evidence="12" type="ORF">UY25_C0010G0002</name>
</gene>
<feature type="active site" description="For OMPdecase activity" evidence="9">
    <location>
        <position position="78"/>
    </location>
</feature>
<dbReference type="EC" id="4.1.1.23" evidence="3"/>
<dbReference type="GO" id="GO:0005829">
    <property type="term" value="C:cytosol"/>
    <property type="evidence" value="ECO:0007669"/>
    <property type="project" value="TreeGrafter"/>
</dbReference>
<sequence length="248" mass="26826">MGMRILKPAERLIVAADFKPDPKQGQGRDWVRGQVLTLAESLKGTGVYIKVNSVLRACGYDLVGKIQGRGLRVFADLKLHDISETLSTDGVLLQEFRPELLTVVCTAGITARRALKAELPYTEVLGVTVLTSLGNADTRAVFTCSTEGAVLRLAQLAEDAAIDGLVLSAKEAETIRANFGIMMTLNTPGIRPEWAIVVGDDQNPERVMTPAKAIRAGADRIVVGRPIVRAKEPYEATMRIIEEIASMA</sequence>
<evidence type="ECO:0000256" key="6">
    <source>
        <dbReference type="ARBA" id="ARBA00022975"/>
    </source>
</evidence>
<dbReference type="Pfam" id="PF00215">
    <property type="entry name" value="OMPdecase"/>
    <property type="match status" value="1"/>
</dbReference>
<name>A0A837IK99_9BACT</name>
<dbReference type="InterPro" id="IPR011060">
    <property type="entry name" value="RibuloseP-bd_barrel"/>
</dbReference>
<feature type="binding site" evidence="10">
    <location>
        <position position="225"/>
    </location>
    <ligand>
        <name>substrate</name>
    </ligand>
</feature>
<dbReference type="CDD" id="cd04725">
    <property type="entry name" value="OMP_decarboxylase_like"/>
    <property type="match status" value="1"/>
</dbReference>
<feature type="binding site" evidence="10">
    <location>
        <position position="50"/>
    </location>
    <ligand>
        <name>substrate</name>
    </ligand>
</feature>
<evidence type="ECO:0000256" key="9">
    <source>
        <dbReference type="PIRSR" id="PIRSR614732-1"/>
    </source>
</evidence>
<dbReference type="InterPro" id="IPR013785">
    <property type="entry name" value="Aldolase_TIM"/>
</dbReference>
<keyword evidence="7" id="KW-0456">Lyase</keyword>
<evidence type="ECO:0000256" key="8">
    <source>
        <dbReference type="ARBA" id="ARBA00033428"/>
    </source>
</evidence>
<dbReference type="SMART" id="SM00934">
    <property type="entry name" value="OMPdecase"/>
    <property type="match status" value="1"/>
</dbReference>
<feature type="binding site" evidence="10">
    <location>
        <position position="191"/>
    </location>
    <ligand>
        <name>substrate</name>
    </ligand>
</feature>
<feature type="active site" description="For OMPdecase activity" evidence="9">
    <location>
        <position position="81"/>
    </location>
</feature>
<protein>
    <recommendedName>
        <fullName evidence="4">Orotidine 5'-phosphate decarboxylase</fullName>
        <ecNumber evidence="3">4.1.1.23</ecNumber>
    </recommendedName>
    <alternativeName>
        <fullName evidence="8">OMP decarboxylase</fullName>
    </alternativeName>
</protein>
<evidence type="ECO:0000256" key="5">
    <source>
        <dbReference type="ARBA" id="ARBA00022793"/>
    </source>
</evidence>
<evidence type="ECO:0000256" key="3">
    <source>
        <dbReference type="ARBA" id="ARBA00012321"/>
    </source>
</evidence>
<dbReference type="NCBIfam" id="TIGR01740">
    <property type="entry name" value="pyrF"/>
    <property type="match status" value="1"/>
</dbReference>
<dbReference type="PANTHER" id="PTHR32119">
    <property type="entry name" value="OROTIDINE 5'-PHOSPHATE DECARBOXYLASE"/>
    <property type="match status" value="1"/>
</dbReference>
<keyword evidence="6" id="KW-0665">Pyrimidine biosynthesis</keyword>
<feature type="binding site" evidence="10">
    <location>
        <position position="224"/>
    </location>
    <ligand>
        <name>substrate</name>
    </ligand>
</feature>
<dbReference type="EMBL" id="LCPH01000010">
    <property type="protein sequence ID" value="KKU92660.1"/>
    <property type="molecule type" value="Genomic_DNA"/>
</dbReference>
<dbReference type="InterPro" id="IPR001754">
    <property type="entry name" value="OMPdeCOase_dom"/>
</dbReference>
<comment type="function">
    <text evidence="1">Catalyzes the decarboxylation of orotidine 5'-monophosphate (OMP) to uridine 5'-monophosphate (UMP).</text>
</comment>
<organism evidence="12 13">
    <name type="scientific">Candidatus Yanofskybacteria bacterium GW2011_GWC1_48_11</name>
    <dbReference type="NCBI Taxonomy" id="1619027"/>
    <lineage>
        <taxon>Bacteria</taxon>
        <taxon>Candidatus Yanofskyibacteriota</taxon>
    </lineage>
</organism>
<feature type="active site" description="For OMPdecase activity" evidence="9">
    <location>
        <position position="76"/>
    </location>
</feature>
<evidence type="ECO:0000313" key="13">
    <source>
        <dbReference type="Proteomes" id="UP000034462"/>
    </source>
</evidence>
<proteinExistence type="predicted"/>
<dbReference type="UniPathway" id="UPA00070">
    <property type="reaction ID" value="UER00120"/>
</dbReference>
<feature type="domain" description="Orotidine 5'-phosphate decarboxylase" evidence="11">
    <location>
        <begin position="11"/>
        <end position="240"/>
    </location>
</feature>
<evidence type="ECO:0000256" key="2">
    <source>
        <dbReference type="ARBA" id="ARBA00004861"/>
    </source>
</evidence>
<evidence type="ECO:0000256" key="7">
    <source>
        <dbReference type="ARBA" id="ARBA00023239"/>
    </source>
</evidence>
<reference evidence="12 13" key="1">
    <citation type="journal article" date="2015" name="Nature">
        <title>rRNA introns, odd ribosomes, and small enigmatic genomes across a large radiation of phyla.</title>
        <authorList>
            <person name="Brown C.T."/>
            <person name="Hug L.A."/>
            <person name="Thomas B.C."/>
            <person name="Sharon I."/>
            <person name="Castelle C.J."/>
            <person name="Singh A."/>
            <person name="Wilkins M.J."/>
            <person name="Williams K.H."/>
            <person name="Banfield J.F."/>
        </authorList>
    </citation>
    <scope>NUCLEOTIDE SEQUENCE [LARGE SCALE GENOMIC DNA]</scope>
</reference>
<evidence type="ECO:0000313" key="12">
    <source>
        <dbReference type="EMBL" id="KKU92660.1"/>
    </source>
</evidence>
<accession>A0A837IK99</accession>
<dbReference type="GO" id="GO:0006207">
    <property type="term" value="P:'de novo' pyrimidine nucleobase biosynthetic process"/>
    <property type="evidence" value="ECO:0007669"/>
    <property type="project" value="InterPro"/>
</dbReference>
<comment type="caution">
    <text evidence="12">The sequence shown here is derived from an EMBL/GenBank/DDBJ whole genome shotgun (WGS) entry which is preliminary data.</text>
</comment>
<dbReference type="PANTHER" id="PTHR32119:SF2">
    <property type="entry name" value="OROTIDINE 5'-PHOSPHATE DECARBOXYLASE"/>
    <property type="match status" value="1"/>
</dbReference>